<reference evidence="3" key="1">
    <citation type="journal article" date="2019" name="Sci. Rep.">
        <title>Draft genome of Tanacetum cinerariifolium, the natural source of mosquito coil.</title>
        <authorList>
            <person name="Yamashiro T."/>
            <person name="Shiraishi A."/>
            <person name="Satake H."/>
            <person name="Nakayama K."/>
        </authorList>
    </citation>
    <scope>NUCLEOTIDE SEQUENCE</scope>
</reference>
<feature type="transmembrane region" description="Helical" evidence="2">
    <location>
        <begin position="47"/>
        <end position="70"/>
    </location>
</feature>
<keyword evidence="2" id="KW-0472">Membrane</keyword>
<gene>
    <name evidence="3" type="ORF">Tci_013124</name>
</gene>
<name>A0A6L2JVZ0_TANCI</name>
<evidence type="ECO:0000256" key="2">
    <source>
        <dbReference type="SAM" id="Phobius"/>
    </source>
</evidence>
<keyword evidence="2" id="KW-0812">Transmembrane</keyword>
<proteinExistence type="predicted"/>
<evidence type="ECO:0000256" key="1">
    <source>
        <dbReference type="SAM" id="MobiDB-lite"/>
    </source>
</evidence>
<keyword evidence="2" id="KW-1133">Transmembrane helix</keyword>
<comment type="caution">
    <text evidence="3">The sequence shown here is derived from an EMBL/GenBank/DDBJ whole genome shotgun (WGS) entry which is preliminary data.</text>
</comment>
<accession>A0A6L2JVZ0</accession>
<dbReference type="AlphaFoldDB" id="A0A6L2JVZ0"/>
<protein>
    <submittedName>
        <fullName evidence="3">Uncharacterized protein</fullName>
    </submittedName>
</protein>
<feature type="region of interest" description="Disordered" evidence="1">
    <location>
        <begin position="1"/>
        <end position="24"/>
    </location>
</feature>
<dbReference type="EMBL" id="BKCJ010001398">
    <property type="protein sequence ID" value="GEU41146.1"/>
    <property type="molecule type" value="Genomic_DNA"/>
</dbReference>
<evidence type="ECO:0000313" key="3">
    <source>
        <dbReference type="EMBL" id="GEU41146.1"/>
    </source>
</evidence>
<organism evidence="3">
    <name type="scientific">Tanacetum cinerariifolium</name>
    <name type="common">Dalmatian daisy</name>
    <name type="synonym">Chrysanthemum cinerariifolium</name>
    <dbReference type="NCBI Taxonomy" id="118510"/>
    <lineage>
        <taxon>Eukaryota</taxon>
        <taxon>Viridiplantae</taxon>
        <taxon>Streptophyta</taxon>
        <taxon>Embryophyta</taxon>
        <taxon>Tracheophyta</taxon>
        <taxon>Spermatophyta</taxon>
        <taxon>Magnoliopsida</taxon>
        <taxon>eudicotyledons</taxon>
        <taxon>Gunneridae</taxon>
        <taxon>Pentapetalae</taxon>
        <taxon>asterids</taxon>
        <taxon>campanulids</taxon>
        <taxon>Asterales</taxon>
        <taxon>Asteraceae</taxon>
        <taxon>Asteroideae</taxon>
        <taxon>Anthemideae</taxon>
        <taxon>Anthemidinae</taxon>
        <taxon>Tanacetum</taxon>
    </lineage>
</organism>
<sequence>MHPLAVAGDDEVGGGEGDVSGGDDDDLVMEMVASWWRWRRWRWRRVGVGRPVVALDGVAAMMVAMMLTWLRGCEMMSEGCR</sequence>